<dbReference type="STRING" id="431595.K3WWM0"/>
<name>K3WWM0_GLOUD</name>
<dbReference type="Proteomes" id="UP000019132">
    <property type="component" value="Unassembled WGS sequence"/>
</dbReference>
<reference evidence="2" key="1">
    <citation type="journal article" date="2010" name="Genome Biol.">
        <title>Genome sequence of the necrotrophic plant pathogen Pythium ultimum reveals original pathogenicity mechanisms and effector repertoire.</title>
        <authorList>
            <person name="Levesque C.A."/>
            <person name="Brouwer H."/>
            <person name="Cano L."/>
            <person name="Hamilton J.P."/>
            <person name="Holt C."/>
            <person name="Huitema E."/>
            <person name="Raffaele S."/>
            <person name="Robideau G.P."/>
            <person name="Thines M."/>
            <person name="Win J."/>
            <person name="Zerillo M.M."/>
            <person name="Beakes G.W."/>
            <person name="Boore J.L."/>
            <person name="Busam D."/>
            <person name="Dumas B."/>
            <person name="Ferriera S."/>
            <person name="Fuerstenberg S.I."/>
            <person name="Gachon C.M."/>
            <person name="Gaulin E."/>
            <person name="Govers F."/>
            <person name="Grenville-Briggs L."/>
            <person name="Horner N."/>
            <person name="Hostetler J."/>
            <person name="Jiang R.H."/>
            <person name="Johnson J."/>
            <person name="Krajaejun T."/>
            <person name="Lin H."/>
            <person name="Meijer H.J."/>
            <person name="Moore B."/>
            <person name="Morris P."/>
            <person name="Phuntmart V."/>
            <person name="Puiu D."/>
            <person name="Shetty J."/>
            <person name="Stajich J.E."/>
            <person name="Tripathy S."/>
            <person name="Wawra S."/>
            <person name="van West P."/>
            <person name="Whitty B.R."/>
            <person name="Coutinho P.M."/>
            <person name="Henrissat B."/>
            <person name="Martin F."/>
            <person name="Thomas P.D."/>
            <person name="Tyler B.M."/>
            <person name="De Vries R.P."/>
            <person name="Kamoun S."/>
            <person name="Yandell M."/>
            <person name="Tisserat N."/>
            <person name="Buell C.R."/>
        </authorList>
    </citation>
    <scope>NUCLEOTIDE SEQUENCE</scope>
    <source>
        <strain evidence="2">DAOM:BR144</strain>
    </source>
</reference>
<sequence>MGQKWDDVVFSDDNFFNLDGPDGFKFYWRNLRKQPEIFSRRQMGGAMSWSGLPSVAKVSLLW</sequence>
<dbReference type="HOGENOM" id="CLU_2909040_0_0_1"/>
<reference evidence="2" key="2">
    <citation type="submission" date="2010-04" db="EMBL/GenBank/DDBJ databases">
        <authorList>
            <person name="Buell R."/>
            <person name="Hamilton J."/>
            <person name="Hostetler J."/>
        </authorList>
    </citation>
    <scope>NUCLEOTIDE SEQUENCE [LARGE SCALE GENOMIC DNA]</scope>
    <source>
        <strain evidence="2">DAOM:BR144</strain>
    </source>
</reference>
<dbReference type="AlphaFoldDB" id="K3WWM0"/>
<dbReference type="EnsemblProtists" id="PYU1_T009368">
    <property type="protein sequence ID" value="PYU1_T009368"/>
    <property type="gene ID" value="PYU1_G009350"/>
</dbReference>
<keyword evidence="2" id="KW-1185">Reference proteome</keyword>
<accession>K3WWM0</accession>
<protein>
    <submittedName>
        <fullName evidence="1">Uncharacterized protein</fullName>
    </submittedName>
</protein>
<organism evidence="1 2">
    <name type="scientific">Globisporangium ultimum (strain ATCC 200006 / CBS 805.95 / DAOM BR144)</name>
    <name type="common">Pythium ultimum</name>
    <dbReference type="NCBI Taxonomy" id="431595"/>
    <lineage>
        <taxon>Eukaryota</taxon>
        <taxon>Sar</taxon>
        <taxon>Stramenopiles</taxon>
        <taxon>Oomycota</taxon>
        <taxon>Peronosporomycetes</taxon>
        <taxon>Pythiales</taxon>
        <taxon>Pythiaceae</taxon>
        <taxon>Globisporangium</taxon>
    </lineage>
</organism>
<evidence type="ECO:0000313" key="1">
    <source>
        <dbReference type="EnsemblProtists" id="PYU1_T009368"/>
    </source>
</evidence>
<proteinExistence type="predicted"/>
<reference evidence="1" key="3">
    <citation type="submission" date="2015-02" db="UniProtKB">
        <authorList>
            <consortium name="EnsemblProtists"/>
        </authorList>
    </citation>
    <scope>IDENTIFICATION</scope>
    <source>
        <strain evidence="1">DAOM BR144</strain>
    </source>
</reference>
<dbReference type="InParanoid" id="K3WWM0"/>
<dbReference type="EMBL" id="GL376622">
    <property type="status" value="NOT_ANNOTATED_CDS"/>
    <property type="molecule type" value="Genomic_DNA"/>
</dbReference>
<dbReference type="VEuPathDB" id="FungiDB:PYU1_G009350"/>
<evidence type="ECO:0000313" key="2">
    <source>
        <dbReference type="Proteomes" id="UP000019132"/>
    </source>
</evidence>